<sequence length="547" mass="62206">MLRKLRKTVREKLDHVDSRLSSPQDDASVGQPGSHIVSRDGGRLQPADFPTQTDFFKFRKQRGVNLGSWFVLERWIADRPFREAHPPGQSDLDIARGTHAREILQDHWRNWILESDWAWLAETGINTVRIPIGFYHVCGADQSVLRGTDFADYASVFDDAWNHILNAIVTANKYRIGVLLDLHAAPGKQNSDSHSGTSDPNPRFFEKSFNMRHTIHVLSVALTHIIKFINSFSPSLPNFVGIELLNEPAPGQHTVELKQWYSDAIRSLRAIDSRVPIVIGDSWQTEDYAGYLSHNADSLKHPHLVLDHHLYRCFTQEDINVLAYDHAGRLWDLNGTTRRTFSNVTDKLESVGCDLMVGEWSGALNPKSLDPLPNKDHARSQLIQAQVDLYEQYCAGYFFWTLKKQWEGDKGWSFRDAVRGGVFPKSIGLRPRRPLEHHSREARLNAREAARSRSFGEHAAYWSRYPGSYEHWRFNEGFIQGWDDAYVFFASASGPVLTELGYKGAWSKIRERAHVASKGNGSCVWEYRHGFIQGLNAARLDVAAACC</sequence>
<dbReference type="Gene3D" id="3.20.20.80">
    <property type="entry name" value="Glycosidases"/>
    <property type="match status" value="1"/>
</dbReference>
<gene>
    <name evidence="7" type="ORF">BJ322DRAFT_1015231</name>
</gene>
<evidence type="ECO:0000256" key="3">
    <source>
        <dbReference type="ARBA" id="ARBA00023295"/>
    </source>
</evidence>
<dbReference type="GO" id="GO:0046557">
    <property type="term" value="F:glucan endo-1,6-beta-glucosidase activity"/>
    <property type="evidence" value="ECO:0007669"/>
    <property type="project" value="TreeGrafter"/>
</dbReference>
<evidence type="ECO:0000259" key="6">
    <source>
        <dbReference type="Pfam" id="PF00150"/>
    </source>
</evidence>
<keyword evidence="2 4" id="KW-0378">Hydrolase</keyword>
<comment type="similarity">
    <text evidence="1 4">Belongs to the glycosyl hydrolase 5 (cellulase A) family.</text>
</comment>
<name>A0A9P6H3N2_9AGAM</name>
<dbReference type="InterPro" id="IPR050386">
    <property type="entry name" value="Glycosyl_hydrolase_5"/>
</dbReference>
<feature type="region of interest" description="Disordered" evidence="5">
    <location>
        <begin position="1"/>
        <end position="43"/>
    </location>
</feature>
<dbReference type="PANTHER" id="PTHR31297:SF43">
    <property type="entry name" value="GLUCAN 1,3-BETA-GLUCOSIDASE 3"/>
    <property type="match status" value="1"/>
</dbReference>
<comment type="caution">
    <text evidence="7">The sequence shown here is derived from an EMBL/GenBank/DDBJ whole genome shotgun (WGS) entry which is preliminary data.</text>
</comment>
<protein>
    <submittedName>
        <fullName evidence="7">Glycoside hydrolase</fullName>
    </submittedName>
</protein>
<organism evidence="7 8">
    <name type="scientific">Thelephora terrestris</name>
    <dbReference type="NCBI Taxonomy" id="56493"/>
    <lineage>
        <taxon>Eukaryota</taxon>
        <taxon>Fungi</taxon>
        <taxon>Dikarya</taxon>
        <taxon>Basidiomycota</taxon>
        <taxon>Agaricomycotina</taxon>
        <taxon>Agaricomycetes</taxon>
        <taxon>Thelephorales</taxon>
        <taxon>Thelephoraceae</taxon>
        <taxon>Thelephora</taxon>
    </lineage>
</organism>
<reference evidence="7" key="1">
    <citation type="journal article" date="2020" name="Nat. Commun.">
        <title>Large-scale genome sequencing of mycorrhizal fungi provides insights into the early evolution of symbiotic traits.</title>
        <authorList>
            <person name="Miyauchi S."/>
            <person name="Kiss E."/>
            <person name="Kuo A."/>
            <person name="Drula E."/>
            <person name="Kohler A."/>
            <person name="Sanchez-Garcia M."/>
            <person name="Morin E."/>
            <person name="Andreopoulos B."/>
            <person name="Barry K.W."/>
            <person name="Bonito G."/>
            <person name="Buee M."/>
            <person name="Carver A."/>
            <person name="Chen C."/>
            <person name="Cichocki N."/>
            <person name="Clum A."/>
            <person name="Culley D."/>
            <person name="Crous P.W."/>
            <person name="Fauchery L."/>
            <person name="Girlanda M."/>
            <person name="Hayes R.D."/>
            <person name="Keri Z."/>
            <person name="LaButti K."/>
            <person name="Lipzen A."/>
            <person name="Lombard V."/>
            <person name="Magnuson J."/>
            <person name="Maillard F."/>
            <person name="Murat C."/>
            <person name="Nolan M."/>
            <person name="Ohm R.A."/>
            <person name="Pangilinan J."/>
            <person name="Pereira M.F."/>
            <person name="Perotto S."/>
            <person name="Peter M."/>
            <person name="Pfister S."/>
            <person name="Riley R."/>
            <person name="Sitrit Y."/>
            <person name="Stielow J.B."/>
            <person name="Szollosi G."/>
            <person name="Zifcakova L."/>
            <person name="Stursova M."/>
            <person name="Spatafora J.W."/>
            <person name="Tedersoo L."/>
            <person name="Vaario L.M."/>
            <person name="Yamada A."/>
            <person name="Yan M."/>
            <person name="Wang P."/>
            <person name="Xu J."/>
            <person name="Bruns T."/>
            <person name="Baldrian P."/>
            <person name="Vilgalys R."/>
            <person name="Dunand C."/>
            <person name="Henrissat B."/>
            <person name="Grigoriev I.V."/>
            <person name="Hibbett D."/>
            <person name="Nagy L.G."/>
            <person name="Martin F.M."/>
        </authorList>
    </citation>
    <scope>NUCLEOTIDE SEQUENCE</scope>
    <source>
        <strain evidence="7">UH-Tt-Lm1</strain>
    </source>
</reference>
<dbReference type="AlphaFoldDB" id="A0A9P6H3N2"/>
<dbReference type="Pfam" id="PF00150">
    <property type="entry name" value="Cellulase"/>
    <property type="match status" value="1"/>
</dbReference>
<evidence type="ECO:0000256" key="2">
    <source>
        <dbReference type="ARBA" id="ARBA00022801"/>
    </source>
</evidence>
<feature type="domain" description="Glycoside hydrolase family 5" evidence="6">
    <location>
        <begin position="117"/>
        <end position="403"/>
    </location>
</feature>
<dbReference type="GO" id="GO:0009986">
    <property type="term" value="C:cell surface"/>
    <property type="evidence" value="ECO:0007669"/>
    <property type="project" value="TreeGrafter"/>
</dbReference>
<evidence type="ECO:0000256" key="4">
    <source>
        <dbReference type="RuleBase" id="RU361153"/>
    </source>
</evidence>
<reference evidence="7" key="2">
    <citation type="submission" date="2020-11" db="EMBL/GenBank/DDBJ databases">
        <authorList>
            <consortium name="DOE Joint Genome Institute"/>
            <person name="Kuo A."/>
            <person name="Miyauchi S."/>
            <person name="Kiss E."/>
            <person name="Drula E."/>
            <person name="Kohler A."/>
            <person name="Sanchez-Garcia M."/>
            <person name="Andreopoulos B."/>
            <person name="Barry K.W."/>
            <person name="Bonito G."/>
            <person name="Buee M."/>
            <person name="Carver A."/>
            <person name="Chen C."/>
            <person name="Cichocki N."/>
            <person name="Clum A."/>
            <person name="Culley D."/>
            <person name="Crous P.W."/>
            <person name="Fauchery L."/>
            <person name="Girlanda M."/>
            <person name="Hayes R."/>
            <person name="Keri Z."/>
            <person name="Labutti K."/>
            <person name="Lipzen A."/>
            <person name="Lombard V."/>
            <person name="Magnuson J."/>
            <person name="Maillard F."/>
            <person name="Morin E."/>
            <person name="Murat C."/>
            <person name="Nolan M."/>
            <person name="Ohm R."/>
            <person name="Pangilinan J."/>
            <person name="Pereira M."/>
            <person name="Perotto S."/>
            <person name="Peter M."/>
            <person name="Riley R."/>
            <person name="Sitrit Y."/>
            <person name="Stielow B."/>
            <person name="Szollosi G."/>
            <person name="Zifcakova L."/>
            <person name="Stursova M."/>
            <person name="Spatafora J.W."/>
            <person name="Tedersoo L."/>
            <person name="Vaario L.-M."/>
            <person name="Yamada A."/>
            <person name="Yan M."/>
            <person name="Wang P."/>
            <person name="Xu J."/>
            <person name="Bruns T."/>
            <person name="Baldrian P."/>
            <person name="Vilgalys R."/>
            <person name="Henrissat B."/>
            <person name="Grigoriev I.V."/>
            <person name="Hibbett D."/>
            <person name="Nagy L.G."/>
            <person name="Martin F.M."/>
        </authorList>
    </citation>
    <scope>NUCLEOTIDE SEQUENCE</scope>
    <source>
        <strain evidence="7">UH-Tt-Lm1</strain>
    </source>
</reference>
<dbReference type="OrthoDB" id="1887033at2759"/>
<dbReference type="GO" id="GO:0009251">
    <property type="term" value="P:glucan catabolic process"/>
    <property type="evidence" value="ECO:0007669"/>
    <property type="project" value="TreeGrafter"/>
</dbReference>
<keyword evidence="3 4" id="KW-0326">Glycosidase</keyword>
<evidence type="ECO:0000313" key="7">
    <source>
        <dbReference type="EMBL" id="KAF9777850.1"/>
    </source>
</evidence>
<dbReference type="EMBL" id="WIUZ02000026">
    <property type="protein sequence ID" value="KAF9777850.1"/>
    <property type="molecule type" value="Genomic_DNA"/>
</dbReference>
<evidence type="ECO:0000313" key="8">
    <source>
        <dbReference type="Proteomes" id="UP000736335"/>
    </source>
</evidence>
<dbReference type="SUPFAM" id="SSF51445">
    <property type="entry name" value="(Trans)glycosidases"/>
    <property type="match status" value="1"/>
</dbReference>
<dbReference type="PANTHER" id="PTHR31297">
    <property type="entry name" value="GLUCAN ENDO-1,6-BETA-GLUCOSIDASE B"/>
    <property type="match status" value="1"/>
</dbReference>
<feature type="compositionally biased region" description="Basic and acidic residues" evidence="5">
    <location>
        <begin position="8"/>
        <end position="18"/>
    </location>
</feature>
<keyword evidence="8" id="KW-1185">Reference proteome</keyword>
<proteinExistence type="inferred from homology"/>
<evidence type="ECO:0000256" key="5">
    <source>
        <dbReference type="SAM" id="MobiDB-lite"/>
    </source>
</evidence>
<dbReference type="Proteomes" id="UP000736335">
    <property type="component" value="Unassembled WGS sequence"/>
</dbReference>
<dbReference type="InterPro" id="IPR017853">
    <property type="entry name" value="GH"/>
</dbReference>
<dbReference type="GO" id="GO:0005576">
    <property type="term" value="C:extracellular region"/>
    <property type="evidence" value="ECO:0007669"/>
    <property type="project" value="TreeGrafter"/>
</dbReference>
<accession>A0A9P6H3N2</accession>
<evidence type="ECO:0000256" key="1">
    <source>
        <dbReference type="ARBA" id="ARBA00005641"/>
    </source>
</evidence>
<dbReference type="InterPro" id="IPR001547">
    <property type="entry name" value="Glyco_hydro_5"/>
</dbReference>